<evidence type="ECO:0000313" key="3">
    <source>
        <dbReference type="EMBL" id="MBP1994705.1"/>
    </source>
</evidence>
<dbReference type="EMBL" id="JAGGLB010000027">
    <property type="protein sequence ID" value="MBP1994705.1"/>
    <property type="molecule type" value="Genomic_DNA"/>
</dbReference>
<dbReference type="GO" id="GO:0016787">
    <property type="term" value="F:hydrolase activity"/>
    <property type="evidence" value="ECO:0007669"/>
    <property type="project" value="UniProtKB-KW"/>
</dbReference>
<dbReference type="Proteomes" id="UP001519287">
    <property type="component" value="Unassembled WGS sequence"/>
</dbReference>
<dbReference type="InterPro" id="IPR006680">
    <property type="entry name" value="Amidohydro-rel"/>
</dbReference>
<dbReference type="PANTHER" id="PTHR21240">
    <property type="entry name" value="2-AMINO-3-CARBOXYLMUCONATE-6-SEMIALDEHYDE DECARBOXYLASE"/>
    <property type="match status" value="1"/>
</dbReference>
<keyword evidence="1" id="KW-0456">Lyase</keyword>
<keyword evidence="4" id="KW-1185">Reference proteome</keyword>
<sequence length="299" mass="34029">MFIDIHAHAYRKPVPFVVQFCSAEQLIERYDELGIEKGVLLPIVSPEIYIPQANEDILDMAEKYPDRFIPYCNVDPRALTNSAEAPLDRILSYYKERGCKGIGEVMINLPLMDPLVQNLFRHAQRVGLPIVFDGSDQVGNDFGLYDDPGLPQLEHTLQRYPDLIIFGHGPVFWAEIGRLETPGERAFIFGLNGGMVGRLPQGPIKEEGVVPKLFRRYPNLYGDLADYTACNAIARDPEYGPKFLEEFQDRLFFGTDICFPTMPVPLIDLLIDWRDSQKISEAVFNKIARENARKFFGLN</sequence>
<evidence type="ECO:0000259" key="2">
    <source>
        <dbReference type="Pfam" id="PF04909"/>
    </source>
</evidence>
<comment type="caution">
    <text evidence="3">The sequence shown here is derived from an EMBL/GenBank/DDBJ whole genome shotgun (WGS) entry which is preliminary data.</text>
</comment>
<accession>A0ABS4J5Y1</accession>
<dbReference type="Gene3D" id="3.20.20.140">
    <property type="entry name" value="Metal-dependent hydrolases"/>
    <property type="match status" value="1"/>
</dbReference>
<dbReference type="RefSeq" id="WP_209976535.1">
    <property type="nucleotide sequence ID" value="NZ_JAGGLB010000027.1"/>
</dbReference>
<organism evidence="3 4">
    <name type="scientific">Paenibacillus eucommiae</name>
    <dbReference type="NCBI Taxonomy" id="1355755"/>
    <lineage>
        <taxon>Bacteria</taxon>
        <taxon>Bacillati</taxon>
        <taxon>Bacillota</taxon>
        <taxon>Bacilli</taxon>
        <taxon>Bacillales</taxon>
        <taxon>Paenibacillaceae</taxon>
        <taxon>Paenibacillus</taxon>
    </lineage>
</organism>
<name>A0ABS4J5Y1_9BACL</name>
<dbReference type="InterPro" id="IPR032465">
    <property type="entry name" value="ACMSD"/>
</dbReference>
<dbReference type="Pfam" id="PF04909">
    <property type="entry name" value="Amidohydro_2"/>
    <property type="match status" value="1"/>
</dbReference>
<protein>
    <submittedName>
        <fullName evidence="3">TIM-barrel fold metal-dependent hydrolase</fullName>
    </submittedName>
</protein>
<reference evidence="3 4" key="1">
    <citation type="submission" date="2021-03" db="EMBL/GenBank/DDBJ databases">
        <title>Genomic Encyclopedia of Type Strains, Phase IV (KMG-IV): sequencing the most valuable type-strain genomes for metagenomic binning, comparative biology and taxonomic classification.</title>
        <authorList>
            <person name="Goeker M."/>
        </authorList>
    </citation>
    <scope>NUCLEOTIDE SEQUENCE [LARGE SCALE GENOMIC DNA]</scope>
    <source>
        <strain evidence="3 4">DSM 26048</strain>
    </source>
</reference>
<dbReference type="InterPro" id="IPR032466">
    <property type="entry name" value="Metal_Hydrolase"/>
</dbReference>
<evidence type="ECO:0000313" key="4">
    <source>
        <dbReference type="Proteomes" id="UP001519287"/>
    </source>
</evidence>
<proteinExistence type="predicted"/>
<keyword evidence="3" id="KW-0378">Hydrolase</keyword>
<dbReference type="SUPFAM" id="SSF51556">
    <property type="entry name" value="Metallo-dependent hydrolases"/>
    <property type="match status" value="1"/>
</dbReference>
<evidence type="ECO:0000256" key="1">
    <source>
        <dbReference type="ARBA" id="ARBA00023239"/>
    </source>
</evidence>
<dbReference type="PANTHER" id="PTHR21240:SF28">
    <property type="entry name" value="ISO-OROTATE DECARBOXYLASE (EUROFUNG)"/>
    <property type="match status" value="1"/>
</dbReference>
<feature type="domain" description="Amidohydrolase-related" evidence="2">
    <location>
        <begin position="3"/>
        <end position="298"/>
    </location>
</feature>
<gene>
    <name evidence="3" type="ORF">J2Z66_006344</name>
</gene>